<evidence type="ECO:0000256" key="2">
    <source>
        <dbReference type="SAM" id="Phobius"/>
    </source>
</evidence>
<accession>A0A5N7C396</accession>
<evidence type="ECO:0000313" key="3">
    <source>
        <dbReference type="EMBL" id="KAE8388585.1"/>
    </source>
</evidence>
<feature type="transmembrane region" description="Helical" evidence="2">
    <location>
        <begin position="298"/>
        <end position="322"/>
    </location>
</feature>
<organism evidence="3">
    <name type="scientific">Petromyces alliaceus</name>
    <name type="common">Aspergillus alliaceus</name>
    <dbReference type="NCBI Taxonomy" id="209559"/>
    <lineage>
        <taxon>Eukaryota</taxon>
        <taxon>Fungi</taxon>
        <taxon>Dikarya</taxon>
        <taxon>Ascomycota</taxon>
        <taxon>Pezizomycotina</taxon>
        <taxon>Eurotiomycetes</taxon>
        <taxon>Eurotiomycetidae</taxon>
        <taxon>Eurotiales</taxon>
        <taxon>Aspergillaceae</taxon>
        <taxon>Aspergillus</taxon>
        <taxon>Aspergillus subgen. Circumdati</taxon>
    </lineage>
</organism>
<sequence length="489" mass="54805">MTRLYIRELAPYQPGDNGTDVVINEVHFNRTALDTYNYRLYTNGTLSNGTKCYLAFQQFKPHMFAENGTFINGTSCYAPINNIGTHASLGLAYALMFVLTIFLSLVNLRKHGRSYLPNNRPWTIISRRLKWCWLIFVATSGAISCFMTIDVDRNYIQSAPLILQSVFYTLLTPTLMAAVWESVRHWATWQARLIHDRDPYAFSKTSTRRAQETLLPILFYALALFTFFLTVPRSWSSIELQRSPEQQALVARPTATDTRFRVAGFLALADTLVICYSLEHSIYRYVPRPGSTLGQLLFYLNAAPSQFLVCIAVLGVKIGYAIASAFDFTVSPLRYDVQSGWLYGLGYTPTLLIILILNISGFCELNEDKALIARREELETALASEEGVGAGGKSSAWWKKRRLRAFAREITGRRLVAPGDEDGEDMARFVEMGIIKPRGQTGEDKDKGDPQVTMTRQGSDATSVSGGLDHVDCVVAPERGSSGDRDERV</sequence>
<feature type="transmembrane region" description="Helical" evidence="2">
    <location>
        <begin position="260"/>
        <end position="278"/>
    </location>
</feature>
<feature type="transmembrane region" description="Helical" evidence="2">
    <location>
        <begin position="213"/>
        <end position="231"/>
    </location>
</feature>
<feature type="transmembrane region" description="Helical" evidence="2">
    <location>
        <begin position="342"/>
        <end position="365"/>
    </location>
</feature>
<dbReference type="OrthoDB" id="5308502at2759"/>
<feature type="transmembrane region" description="Helical" evidence="2">
    <location>
        <begin position="87"/>
        <end position="108"/>
    </location>
</feature>
<proteinExistence type="predicted"/>
<dbReference type="InterPro" id="IPR018830">
    <property type="entry name" value="DUF2434"/>
</dbReference>
<dbReference type="Pfam" id="PF10361">
    <property type="entry name" value="DUF2434"/>
    <property type="match status" value="1"/>
</dbReference>
<feature type="region of interest" description="Disordered" evidence="1">
    <location>
        <begin position="437"/>
        <end position="469"/>
    </location>
</feature>
<feature type="transmembrane region" description="Helical" evidence="2">
    <location>
        <begin position="161"/>
        <end position="180"/>
    </location>
</feature>
<dbReference type="Proteomes" id="UP000326877">
    <property type="component" value="Unassembled WGS sequence"/>
</dbReference>
<name>A0A5N7C396_PETAA</name>
<feature type="transmembrane region" description="Helical" evidence="2">
    <location>
        <begin position="129"/>
        <end position="149"/>
    </location>
</feature>
<evidence type="ECO:0000256" key="1">
    <source>
        <dbReference type="SAM" id="MobiDB-lite"/>
    </source>
</evidence>
<dbReference type="EMBL" id="ML735276">
    <property type="protein sequence ID" value="KAE8388585.1"/>
    <property type="molecule type" value="Genomic_DNA"/>
</dbReference>
<keyword evidence="2" id="KW-0812">Transmembrane</keyword>
<reference evidence="3" key="1">
    <citation type="submission" date="2019-04" db="EMBL/GenBank/DDBJ databases">
        <title>Friends and foes A comparative genomics studyof 23 Aspergillus species from section Flavi.</title>
        <authorList>
            <consortium name="DOE Joint Genome Institute"/>
            <person name="Kjaerbolling I."/>
            <person name="Vesth T."/>
            <person name="Frisvad J.C."/>
            <person name="Nybo J.L."/>
            <person name="Theobald S."/>
            <person name="Kildgaard S."/>
            <person name="Isbrandt T."/>
            <person name="Kuo A."/>
            <person name="Sato A."/>
            <person name="Lyhne E.K."/>
            <person name="Kogle M.E."/>
            <person name="Wiebenga A."/>
            <person name="Kun R.S."/>
            <person name="Lubbers R.J."/>
            <person name="Makela M.R."/>
            <person name="Barry K."/>
            <person name="Chovatia M."/>
            <person name="Clum A."/>
            <person name="Daum C."/>
            <person name="Haridas S."/>
            <person name="He G."/>
            <person name="LaButti K."/>
            <person name="Lipzen A."/>
            <person name="Mondo S."/>
            <person name="Riley R."/>
            <person name="Salamov A."/>
            <person name="Simmons B.A."/>
            <person name="Magnuson J.K."/>
            <person name="Henrissat B."/>
            <person name="Mortensen U.H."/>
            <person name="Larsen T.O."/>
            <person name="Devries R.P."/>
            <person name="Grigoriev I.V."/>
            <person name="Machida M."/>
            <person name="Baker S.E."/>
            <person name="Andersen M.R."/>
        </authorList>
    </citation>
    <scope>NUCLEOTIDE SEQUENCE [LARGE SCALE GENOMIC DNA]</scope>
    <source>
        <strain evidence="3">IBT 14317</strain>
    </source>
</reference>
<dbReference type="AlphaFoldDB" id="A0A5N7C396"/>
<keyword evidence="2" id="KW-0472">Membrane</keyword>
<feature type="compositionally biased region" description="Polar residues" evidence="1">
    <location>
        <begin position="452"/>
        <end position="465"/>
    </location>
</feature>
<protein>
    <submittedName>
        <fullName evidence="3">Uncharacterized protein</fullName>
    </submittedName>
</protein>
<gene>
    <name evidence="3" type="ORF">BDV23DRAFT_185217</name>
</gene>
<keyword evidence="2" id="KW-1133">Transmembrane helix</keyword>